<sequence length="91" mass="10247">MEKMASSGFIHRNFKRNAEELQNMAVKFKVDDILRGGLNKGAKTAFIIFTFLCIGGIFASLARGNVNTVHFKRKAHNKELILVCAFLFNNL</sequence>
<keyword evidence="3" id="KW-1185">Reference proteome</keyword>
<dbReference type="EMBL" id="FOYM01000004">
    <property type="protein sequence ID" value="SFQ99082.1"/>
    <property type="molecule type" value="Genomic_DNA"/>
</dbReference>
<evidence type="ECO:0000313" key="2">
    <source>
        <dbReference type="EMBL" id="SFQ99082.1"/>
    </source>
</evidence>
<proteinExistence type="predicted"/>
<dbReference type="AlphaFoldDB" id="A0A1I6D176"/>
<gene>
    <name evidence="2" type="ORF">SAMN05660706_10421</name>
</gene>
<dbReference type="RefSeq" id="WP_092482037.1">
    <property type="nucleotide sequence ID" value="NZ_FOYM01000004.1"/>
</dbReference>
<keyword evidence="1" id="KW-0472">Membrane</keyword>
<organism evidence="2 3">
    <name type="scientific">Desulfoscipio geothermicus DSM 3669</name>
    <dbReference type="NCBI Taxonomy" id="1121426"/>
    <lineage>
        <taxon>Bacteria</taxon>
        <taxon>Bacillati</taxon>
        <taxon>Bacillota</taxon>
        <taxon>Clostridia</taxon>
        <taxon>Eubacteriales</taxon>
        <taxon>Desulfallaceae</taxon>
        <taxon>Desulfoscipio</taxon>
    </lineage>
</organism>
<keyword evidence="1" id="KW-0812">Transmembrane</keyword>
<accession>A0A1I6D176</accession>
<name>A0A1I6D176_9FIRM</name>
<reference evidence="3" key="1">
    <citation type="submission" date="2016-10" db="EMBL/GenBank/DDBJ databases">
        <authorList>
            <person name="Varghese N."/>
            <person name="Submissions S."/>
        </authorList>
    </citation>
    <scope>NUCLEOTIDE SEQUENCE [LARGE SCALE GENOMIC DNA]</scope>
    <source>
        <strain evidence="3">DSM 3669</strain>
    </source>
</reference>
<feature type="transmembrane region" description="Helical" evidence="1">
    <location>
        <begin position="44"/>
        <end position="64"/>
    </location>
</feature>
<keyword evidence="1" id="KW-1133">Transmembrane helix</keyword>
<evidence type="ECO:0000256" key="1">
    <source>
        <dbReference type="SAM" id="Phobius"/>
    </source>
</evidence>
<dbReference type="Proteomes" id="UP000199584">
    <property type="component" value="Unassembled WGS sequence"/>
</dbReference>
<evidence type="ECO:0000313" key="3">
    <source>
        <dbReference type="Proteomes" id="UP000199584"/>
    </source>
</evidence>
<protein>
    <submittedName>
        <fullName evidence="2">Uncharacterized protein</fullName>
    </submittedName>
</protein>